<dbReference type="STRING" id="1192034.CAP_2208"/>
<organism evidence="2 3">
    <name type="scientific">Chondromyces apiculatus DSM 436</name>
    <dbReference type="NCBI Taxonomy" id="1192034"/>
    <lineage>
        <taxon>Bacteria</taxon>
        <taxon>Pseudomonadati</taxon>
        <taxon>Myxococcota</taxon>
        <taxon>Polyangia</taxon>
        <taxon>Polyangiales</taxon>
        <taxon>Polyangiaceae</taxon>
        <taxon>Chondromyces</taxon>
    </lineage>
</organism>
<feature type="signal peptide" evidence="1">
    <location>
        <begin position="1"/>
        <end position="25"/>
    </location>
</feature>
<dbReference type="AlphaFoldDB" id="A0A017TBY5"/>
<feature type="chain" id="PRO_5001500437" description="Lipoprotein" evidence="1">
    <location>
        <begin position="26"/>
        <end position="145"/>
    </location>
</feature>
<evidence type="ECO:0008006" key="4">
    <source>
        <dbReference type="Google" id="ProtNLM"/>
    </source>
</evidence>
<proteinExistence type="predicted"/>
<dbReference type="Proteomes" id="UP000019678">
    <property type="component" value="Unassembled WGS sequence"/>
</dbReference>
<comment type="caution">
    <text evidence="2">The sequence shown here is derived from an EMBL/GenBank/DDBJ whole genome shotgun (WGS) entry which is preliminary data.</text>
</comment>
<protein>
    <recommendedName>
        <fullName evidence="4">Lipoprotein</fullName>
    </recommendedName>
</protein>
<evidence type="ECO:0000313" key="2">
    <source>
        <dbReference type="EMBL" id="EYF06330.1"/>
    </source>
</evidence>
<reference evidence="2 3" key="1">
    <citation type="submission" date="2013-05" db="EMBL/GenBank/DDBJ databases">
        <title>Genome assembly of Chondromyces apiculatus DSM 436.</title>
        <authorList>
            <person name="Sharma G."/>
            <person name="Khatri I."/>
            <person name="Kaur C."/>
            <person name="Mayilraj S."/>
            <person name="Subramanian S."/>
        </authorList>
    </citation>
    <scope>NUCLEOTIDE SEQUENCE [LARGE SCALE GENOMIC DNA]</scope>
    <source>
        <strain evidence="2 3">DSM 436</strain>
    </source>
</reference>
<name>A0A017TBY5_9BACT</name>
<sequence length="145" mass="15283">MAALAHAARVAAFALFPLALFPLTAGCGPSPEKREAAAVLHAIDVLRDAPAEPASGRVAHLQQLEQVSASDPRSARARDDCVKAYRLLLEGNALEAKVRGALADPSGLTPEILRDLGAAEDKIEESTAAMPACDTALADLHRWLR</sequence>
<keyword evidence="3" id="KW-1185">Reference proteome</keyword>
<accession>A0A017TBY5</accession>
<evidence type="ECO:0000256" key="1">
    <source>
        <dbReference type="SAM" id="SignalP"/>
    </source>
</evidence>
<dbReference type="RefSeq" id="WP_044240520.1">
    <property type="nucleotide sequence ID" value="NZ_ASRX01000017.1"/>
</dbReference>
<evidence type="ECO:0000313" key="3">
    <source>
        <dbReference type="Proteomes" id="UP000019678"/>
    </source>
</evidence>
<dbReference type="OrthoDB" id="9887445at2"/>
<dbReference type="EMBL" id="ASRX01000017">
    <property type="protein sequence ID" value="EYF06330.1"/>
    <property type="molecule type" value="Genomic_DNA"/>
</dbReference>
<gene>
    <name evidence="2" type="ORF">CAP_2208</name>
</gene>
<keyword evidence="1" id="KW-0732">Signal</keyword>